<dbReference type="SUPFAM" id="SSF55681">
    <property type="entry name" value="Class II aaRS and biotin synthetases"/>
    <property type="match status" value="1"/>
</dbReference>
<dbReference type="InterPro" id="IPR045864">
    <property type="entry name" value="aa-tRNA-synth_II/BPL/LPL"/>
</dbReference>
<dbReference type="GO" id="GO:0005739">
    <property type="term" value="C:mitochondrion"/>
    <property type="evidence" value="ECO:0007669"/>
    <property type="project" value="TreeGrafter"/>
</dbReference>
<dbReference type="InterPro" id="IPR004562">
    <property type="entry name" value="LipoylTrfase_LipoateP_Ligase"/>
</dbReference>
<dbReference type="CDD" id="cd16443">
    <property type="entry name" value="LplA"/>
    <property type="match status" value="1"/>
</dbReference>
<dbReference type="Pfam" id="PF21948">
    <property type="entry name" value="LplA-B_cat"/>
    <property type="match status" value="1"/>
</dbReference>
<evidence type="ECO:0000256" key="2">
    <source>
        <dbReference type="ARBA" id="ARBA00005085"/>
    </source>
</evidence>
<dbReference type="InterPro" id="IPR004143">
    <property type="entry name" value="BPL_LPL_catalytic"/>
</dbReference>
<proteinExistence type="inferred from homology"/>
<dbReference type="Proteomes" id="UP001153365">
    <property type="component" value="Unassembled WGS sequence"/>
</dbReference>
<evidence type="ECO:0000259" key="5">
    <source>
        <dbReference type="PROSITE" id="PS51733"/>
    </source>
</evidence>
<dbReference type="Gene3D" id="3.30.930.10">
    <property type="entry name" value="Bira Bifunctional Protein, Domain 2"/>
    <property type="match status" value="1"/>
</dbReference>
<feature type="domain" description="BPL/LPL catalytic" evidence="5">
    <location>
        <begin position="3"/>
        <end position="189"/>
    </location>
</feature>
<gene>
    <name evidence="6" type="ORF">PPACK8108_LOCUS6008</name>
</gene>
<feature type="non-terminal residue" evidence="6">
    <location>
        <position position="1"/>
    </location>
</feature>
<dbReference type="PANTHER" id="PTHR12561:SF3">
    <property type="entry name" value="LIPOYLTRANSFERASE 1, MITOCHONDRIAL"/>
    <property type="match status" value="1"/>
</dbReference>
<protein>
    <recommendedName>
        <fullName evidence="4">Putative lipoate-protein ligase A</fullName>
    </recommendedName>
</protein>
<accession>A0AAV0ARC4</accession>
<comment type="pathway">
    <text evidence="2">Protein modification; protein lipoylation via exogenous pathway; protein N(6)-(lipoyl)lysine from lipoate: step 2/2.</text>
</comment>
<keyword evidence="7" id="KW-1185">Reference proteome</keyword>
<evidence type="ECO:0000313" key="7">
    <source>
        <dbReference type="Proteomes" id="UP001153365"/>
    </source>
</evidence>
<organism evidence="6 7">
    <name type="scientific">Phakopsora pachyrhizi</name>
    <name type="common">Asian soybean rust disease fungus</name>
    <dbReference type="NCBI Taxonomy" id="170000"/>
    <lineage>
        <taxon>Eukaryota</taxon>
        <taxon>Fungi</taxon>
        <taxon>Dikarya</taxon>
        <taxon>Basidiomycota</taxon>
        <taxon>Pucciniomycotina</taxon>
        <taxon>Pucciniomycetes</taxon>
        <taxon>Pucciniales</taxon>
        <taxon>Phakopsoraceae</taxon>
        <taxon>Phakopsora</taxon>
    </lineage>
</organism>
<comment type="function">
    <text evidence="1">Catalyzes both the ATP-dependent activation of exogenously supplied lipoate to lipoyl-AMP and the transfer of the activated lipoyl onto the lipoyl domains of lipoate-dependent enzymes.</text>
</comment>
<evidence type="ECO:0000256" key="1">
    <source>
        <dbReference type="ARBA" id="ARBA00003253"/>
    </source>
</evidence>
<name>A0AAV0ARC4_PHAPC</name>
<dbReference type="EMBL" id="CALTRL010001155">
    <property type="protein sequence ID" value="CAH7671243.1"/>
    <property type="molecule type" value="Genomic_DNA"/>
</dbReference>
<dbReference type="PROSITE" id="PS51733">
    <property type="entry name" value="BPL_LPL_CATALYTIC"/>
    <property type="match status" value="1"/>
</dbReference>
<sequence length="238" mass="27223">QVEVENPLLFIYRNSPSVIIGRNQNPWQEARLEELHSRNISLVRRRSGGGTVYHDEGNVNYSIMTSRESFDRKVNGNIVADSVRGMGIKNVILTDRHDVCVNGRKVSGSAFRIVTKRAYHHGTMLVESDLGQLRKVLGTSRAGLVDSRAVGSVPSPVTSLMANTNETIDHQTFITQLKIFFLKYYYPLIHLPEPVMVDEFESNEFTNKTYSELRSWEWTYGQTPRFGEMIKYKDFTVE</sequence>
<comment type="caution">
    <text evidence="6">The sequence shown here is derived from an EMBL/GenBank/DDBJ whole genome shotgun (WGS) entry which is preliminary data.</text>
</comment>
<evidence type="ECO:0000256" key="4">
    <source>
        <dbReference type="ARBA" id="ARBA00015925"/>
    </source>
</evidence>
<dbReference type="GO" id="GO:0009249">
    <property type="term" value="P:protein lipoylation"/>
    <property type="evidence" value="ECO:0007669"/>
    <property type="project" value="InterPro"/>
</dbReference>
<dbReference type="AlphaFoldDB" id="A0AAV0ARC4"/>
<evidence type="ECO:0000313" key="6">
    <source>
        <dbReference type="EMBL" id="CAH7671243.1"/>
    </source>
</evidence>
<reference evidence="6" key="1">
    <citation type="submission" date="2022-06" db="EMBL/GenBank/DDBJ databases">
        <authorList>
            <consortium name="SYNGENTA / RWTH Aachen University"/>
        </authorList>
    </citation>
    <scope>NUCLEOTIDE SEQUENCE</scope>
</reference>
<comment type="similarity">
    <text evidence="3">Belongs to the LplA family.</text>
</comment>
<dbReference type="PANTHER" id="PTHR12561">
    <property type="entry name" value="LIPOATE-PROTEIN LIGASE"/>
    <property type="match status" value="1"/>
</dbReference>
<dbReference type="GO" id="GO:0017118">
    <property type="term" value="F:lipoyltransferase activity"/>
    <property type="evidence" value="ECO:0007669"/>
    <property type="project" value="TreeGrafter"/>
</dbReference>
<evidence type="ECO:0000256" key="3">
    <source>
        <dbReference type="ARBA" id="ARBA00008242"/>
    </source>
</evidence>